<feature type="transmembrane region" description="Helical" evidence="1">
    <location>
        <begin position="97"/>
        <end position="120"/>
    </location>
</feature>
<feature type="transmembrane region" description="Helical" evidence="1">
    <location>
        <begin position="63"/>
        <end position="85"/>
    </location>
</feature>
<evidence type="ECO:0000313" key="3">
    <source>
        <dbReference type="Proteomes" id="UP001595859"/>
    </source>
</evidence>
<accession>A0ABV9RXP1</accession>
<dbReference type="Proteomes" id="UP001595859">
    <property type="component" value="Unassembled WGS sequence"/>
</dbReference>
<protein>
    <recommendedName>
        <fullName evidence="4">DUF2269 domain-containing protein</fullName>
    </recommendedName>
</protein>
<evidence type="ECO:0000256" key="1">
    <source>
        <dbReference type="SAM" id="Phobius"/>
    </source>
</evidence>
<evidence type="ECO:0000313" key="2">
    <source>
        <dbReference type="EMBL" id="MFC4853393.1"/>
    </source>
</evidence>
<dbReference type="RefSeq" id="WP_378055354.1">
    <property type="nucleotide sequence ID" value="NZ_JBHSIS010000003.1"/>
</dbReference>
<keyword evidence="1" id="KW-1133">Transmembrane helix</keyword>
<evidence type="ECO:0008006" key="4">
    <source>
        <dbReference type="Google" id="ProtNLM"/>
    </source>
</evidence>
<dbReference type="EMBL" id="JBHSIS010000003">
    <property type="protein sequence ID" value="MFC4853393.1"/>
    <property type="molecule type" value="Genomic_DNA"/>
</dbReference>
<sequence length="174" mass="18331">MTATAARATRRLTPTTFKLLLSLHIVVSVGWLGLNVGNLTLAITGLVTDDPGTQHTAFGAMHLIGGTLLIPVSLLALVSGVLLGLHTRWGLVRYRWVLVKLVLTVVAVVLIPLSLLPGLAELSRLMAGTPADRLADTGPLALDMLAAGLVSTAMYVTSAVLSVLKPWGRTRRVA</sequence>
<comment type="caution">
    <text evidence="2">The sequence shown here is derived from an EMBL/GenBank/DDBJ whole genome shotgun (WGS) entry which is preliminary data.</text>
</comment>
<keyword evidence="1" id="KW-0812">Transmembrane</keyword>
<keyword evidence="1" id="KW-0472">Membrane</keyword>
<gene>
    <name evidence="2" type="ORF">ACFPCV_07745</name>
</gene>
<proteinExistence type="predicted"/>
<keyword evidence="3" id="KW-1185">Reference proteome</keyword>
<feature type="transmembrane region" description="Helical" evidence="1">
    <location>
        <begin position="140"/>
        <end position="164"/>
    </location>
</feature>
<organism evidence="2 3">
    <name type="scientific">Actinophytocola glycyrrhizae</name>
    <dbReference type="NCBI Taxonomy" id="2044873"/>
    <lineage>
        <taxon>Bacteria</taxon>
        <taxon>Bacillati</taxon>
        <taxon>Actinomycetota</taxon>
        <taxon>Actinomycetes</taxon>
        <taxon>Pseudonocardiales</taxon>
        <taxon>Pseudonocardiaceae</taxon>
    </lineage>
</organism>
<reference evidence="3" key="1">
    <citation type="journal article" date="2019" name="Int. J. Syst. Evol. Microbiol.">
        <title>The Global Catalogue of Microorganisms (GCM) 10K type strain sequencing project: providing services to taxonomists for standard genome sequencing and annotation.</title>
        <authorList>
            <consortium name="The Broad Institute Genomics Platform"/>
            <consortium name="The Broad Institute Genome Sequencing Center for Infectious Disease"/>
            <person name="Wu L."/>
            <person name="Ma J."/>
        </authorList>
    </citation>
    <scope>NUCLEOTIDE SEQUENCE [LARGE SCALE GENOMIC DNA]</scope>
    <source>
        <strain evidence="3">ZS-22-S1</strain>
    </source>
</reference>
<name>A0ABV9RXP1_9PSEU</name>
<feature type="transmembrane region" description="Helical" evidence="1">
    <location>
        <begin position="20"/>
        <end position="43"/>
    </location>
</feature>